<dbReference type="Proteomes" id="UP000060016">
    <property type="component" value="Chromosome"/>
</dbReference>
<gene>
    <name evidence="1" type="ORF">AK829_00335</name>
</gene>
<dbReference type="PROSITE" id="PS51257">
    <property type="entry name" value="PROKAR_LIPOPROTEIN"/>
    <property type="match status" value="1"/>
</dbReference>
<dbReference type="PATRIC" id="fig|156976.3.peg.61"/>
<sequence length="207" mass="22259">MQIKMTAVSMALAGAVLLVGGCVPSEKIGSVAASQSAAEESPRAFYFESGVLEFGDFDPYSLGNSLFNPCTEITPEEYAAAGFLEIIVKDEGRTFHGLNTCHLPRTEEQLDKSVTVSFANGNTTREMIEFQGLLYPEYRSDLIPELFTFAANDASPGVCYVQIDTARGGFGASAGGDPRDVTTEEMCNAAIDIVEQLYRAFGSPDVH</sequence>
<dbReference type="EMBL" id="CP012342">
    <property type="protein sequence ID" value="AKV57873.1"/>
    <property type="molecule type" value="Genomic_DNA"/>
</dbReference>
<evidence type="ECO:0008006" key="3">
    <source>
        <dbReference type="Google" id="ProtNLM"/>
    </source>
</evidence>
<protein>
    <recommendedName>
        <fullName evidence="3">DUF3558 domain-containing protein</fullName>
    </recommendedName>
</protein>
<dbReference type="AlphaFoldDB" id="A0A0K1R8Z8"/>
<dbReference type="KEGG" id="crie:AK829_00335"/>
<reference evidence="1 2" key="1">
    <citation type="submission" date="2015-08" db="EMBL/GenBank/DDBJ databases">
        <authorList>
            <person name="Babu N.S."/>
            <person name="Beckwith C.J."/>
            <person name="Beseler K.G."/>
            <person name="Brison A."/>
            <person name="Carone J.V."/>
            <person name="Caskin T.P."/>
            <person name="Diamond M."/>
            <person name="Durham M.E."/>
            <person name="Foxe J.M."/>
            <person name="Go M."/>
            <person name="Henderson B.A."/>
            <person name="Jones I.B."/>
            <person name="McGettigan J.A."/>
            <person name="Micheletti S.J."/>
            <person name="Nasrallah M.E."/>
            <person name="Ortiz D."/>
            <person name="Piller C.R."/>
            <person name="Privatt S.R."/>
            <person name="Schneider S.L."/>
            <person name="Sharp S."/>
            <person name="Smith T.C."/>
            <person name="Stanton J.D."/>
            <person name="Ullery H.E."/>
            <person name="Wilson R.J."/>
            <person name="Serrano M.G."/>
            <person name="Buck G."/>
            <person name="Lee V."/>
            <person name="Wang Y."/>
            <person name="Carvalho R."/>
            <person name="Voegtly L."/>
            <person name="Shi R."/>
            <person name="Duckworth R."/>
            <person name="Johnson A."/>
            <person name="Loviza R."/>
            <person name="Walstead R."/>
            <person name="Shah Z."/>
            <person name="Kiflezghi M."/>
            <person name="Wade K."/>
            <person name="Ball S.L."/>
            <person name="Bradley K.W."/>
            <person name="Asai D.J."/>
            <person name="Bowman C.A."/>
            <person name="Russell D.A."/>
            <person name="Pope W.H."/>
            <person name="Jacobs-Sera D."/>
            <person name="Hendrix R.W."/>
            <person name="Hatfull G.F."/>
        </authorList>
    </citation>
    <scope>NUCLEOTIDE SEQUENCE [LARGE SCALE GENOMIC DNA]</scope>
    <source>
        <strain evidence="1 2">PUDD_83A45</strain>
    </source>
</reference>
<dbReference type="RefSeq" id="WP_052203252.1">
    <property type="nucleotide sequence ID" value="NZ_CP012342.1"/>
</dbReference>
<evidence type="ECO:0000313" key="2">
    <source>
        <dbReference type="Proteomes" id="UP000060016"/>
    </source>
</evidence>
<dbReference type="InterPro" id="IPR024520">
    <property type="entry name" value="DUF3558"/>
</dbReference>
<organism evidence="1 2">
    <name type="scientific">Corynebacterium riegelii</name>
    <dbReference type="NCBI Taxonomy" id="156976"/>
    <lineage>
        <taxon>Bacteria</taxon>
        <taxon>Bacillati</taxon>
        <taxon>Actinomycetota</taxon>
        <taxon>Actinomycetes</taxon>
        <taxon>Mycobacteriales</taxon>
        <taxon>Corynebacteriaceae</taxon>
        <taxon>Corynebacterium</taxon>
    </lineage>
</organism>
<keyword evidence="2" id="KW-1185">Reference proteome</keyword>
<dbReference type="Pfam" id="PF12079">
    <property type="entry name" value="DUF3558"/>
    <property type="match status" value="1"/>
</dbReference>
<proteinExistence type="predicted"/>
<name>A0A0K1R8Z8_9CORY</name>
<evidence type="ECO:0000313" key="1">
    <source>
        <dbReference type="EMBL" id="AKV57873.1"/>
    </source>
</evidence>
<accession>A0A0K1R8Z8</accession>